<dbReference type="PANTHER" id="PTHR41523:SF8">
    <property type="entry name" value="ETHYLENE RESPONSE SENSOR PROTEIN"/>
    <property type="match status" value="1"/>
</dbReference>
<evidence type="ECO:0000256" key="4">
    <source>
        <dbReference type="ARBA" id="ARBA00022543"/>
    </source>
</evidence>
<dbReference type="Pfam" id="PF01590">
    <property type="entry name" value="GAF"/>
    <property type="match status" value="2"/>
</dbReference>
<evidence type="ECO:0000259" key="17">
    <source>
        <dbReference type="PROSITE" id="PS50112"/>
    </source>
</evidence>
<dbReference type="SUPFAM" id="SSF55785">
    <property type="entry name" value="PYP-like sensor domain (PAS domain)"/>
    <property type="match status" value="3"/>
</dbReference>
<dbReference type="GO" id="GO:0009881">
    <property type="term" value="F:photoreceptor activity"/>
    <property type="evidence" value="ECO:0007669"/>
    <property type="project" value="UniProtKB-KW"/>
</dbReference>
<dbReference type="SMART" id="SM00065">
    <property type="entry name" value="GAF"/>
    <property type="match status" value="3"/>
</dbReference>
<evidence type="ECO:0000256" key="9">
    <source>
        <dbReference type="ARBA" id="ARBA00022679"/>
    </source>
</evidence>
<dbReference type="Gene3D" id="3.30.450.40">
    <property type="match status" value="3"/>
</dbReference>
<dbReference type="InterPro" id="IPR000014">
    <property type="entry name" value="PAS"/>
</dbReference>
<evidence type="ECO:0000256" key="3">
    <source>
        <dbReference type="ARBA" id="ARBA00021740"/>
    </source>
</evidence>
<feature type="domain" description="PAS" evidence="17">
    <location>
        <begin position="347"/>
        <end position="404"/>
    </location>
</feature>
<keyword evidence="8" id="KW-0288">FMN</keyword>
<evidence type="ECO:0000259" key="18">
    <source>
        <dbReference type="PROSITE" id="PS50113"/>
    </source>
</evidence>
<dbReference type="RefSeq" id="WP_188911591.1">
    <property type="nucleotide sequence ID" value="NZ_BMIQ01000007.1"/>
</dbReference>
<gene>
    <name evidence="19" type="ORF">GCM10011390_39260</name>
</gene>
<evidence type="ECO:0000256" key="12">
    <source>
        <dbReference type="ARBA" id="ARBA00022777"/>
    </source>
</evidence>
<dbReference type="InterPro" id="IPR003018">
    <property type="entry name" value="GAF"/>
</dbReference>
<dbReference type="AlphaFoldDB" id="A0A916ZWU6"/>
<dbReference type="Pfam" id="PF13185">
    <property type="entry name" value="GAF_2"/>
    <property type="match status" value="1"/>
</dbReference>
<feature type="domain" description="PAC" evidence="18">
    <location>
        <begin position="548"/>
        <end position="601"/>
    </location>
</feature>
<protein>
    <recommendedName>
        <fullName evidence="3">Blue-light-activated histidine kinase</fullName>
        <ecNumber evidence="2">2.7.13.3</ecNumber>
    </recommendedName>
</protein>
<dbReference type="InterPro" id="IPR001610">
    <property type="entry name" value="PAC"/>
</dbReference>
<dbReference type="EC" id="2.7.13.3" evidence="2"/>
<evidence type="ECO:0000256" key="13">
    <source>
        <dbReference type="ARBA" id="ARBA00022840"/>
    </source>
</evidence>
<dbReference type="Pfam" id="PF08447">
    <property type="entry name" value="PAS_3"/>
    <property type="match status" value="1"/>
</dbReference>
<dbReference type="Gene3D" id="2.10.70.100">
    <property type="match status" value="1"/>
</dbReference>
<sequence length="1090" mass="119613">MTEQASPSGEARLRTLQEYRILDTPPEAGFDDVVTLATQLCNTPVALVSLVDRDRQWFKARQGFEPTQTDLDSSVCRHALGQADILEIEDLTRDPRTAANPLVTSEPFIRFYAGAPLRTAEGQTLGTLCVIDKAPRPGGLTEPQRTALRALANQVMAQLDLRRAVERREADRQVALAEAARLEALIATQQAVASAAADLSVVFQAITDGALRVVDAADGTVVELRDGGDLVYDTVSGTSAQYKGVRLPMGETLSGEAVRTERPLYCPDTLIDPTMDHSRAVGLGIRSMIVVPVTRRGEPIGALKVQSGRPDAFAPRDVVMTQMLAGLVASAFGDVAEVRTRRALKQAETRYRQTFESVTEFGVVVTDKAGVITEWNTGAERIFGWSADEIRGQDAERFFTPEDRAIDRVGFEMSTSLREGSAVDERWHLRKDGSRFYASGNMMPLMGDDGEHLGFIKIVRDRTDQHLDGLRLRELERQLLHAQAVGGVGPFTVDIVANRLEGTPEFSRIFGMEHQATRDPRDFEALILPEDQHLVSHAASRRSGEASVDVEYRIRRADTGEVRWILRKAEVELDENGKPARFTGLVRDITARKAAEQALLDSEAKWRGLFENLQEGFLLGRVIRDEIGRVVDWRYEEVNRAWGDLIGIDPASVIGRTVREAIPDVEDEWINEFAGVVETGLAIRFTRRVGTLDRWYDGVAQPAGADRFTVIFMEVTDRVRSELRRSALLQLGDHLRDAVDIAASTRASSEIIGEIFEASRVCFGVVDPDRETVTIDVDWCAPDVASIEGKHSFRTFGSYVEDLTRGATVVVRDVRTDPRTKGRGAEALEALGIRSLVNLPIMERGRLVGIAIVHFAGLRDWTDEDTAFLRDAAGRTQLSVARHQAEARQMVLNRELSHRMKNTIAVMSSIVGQTLRVSPDVATARKTLADRIQALSRAHDIILAGQRDAGMVRAIVSAATSLHDAGERIRLAGPDVLIGEKAALSLSLVIHELATNAGKYGALSVDDGHVDIRWDLNNDEPSGEPQLSIEWCEVGGPPVVAPTRRSFGTRLIEMGLSGSATGTSQIEYAAGGLRCRLTAPLGELQADDTA</sequence>
<comment type="caution">
    <text evidence="19">The sequence shown here is derived from an EMBL/GenBank/DDBJ whole genome shotgun (WGS) entry which is preliminary data.</text>
</comment>
<evidence type="ECO:0000256" key="15">
    <source>
        <dbReference type="ARBA" id="ARBA00023026"/>
    </source>
</evidence>
<evidence type="ECO:0000256" key="6">
    <source>
        <dbReference type="ARBA" id="ARBA00022606"/>
    </source>
</evidence>
<dbReference type="NCBIfam" id="TIGR00229">
    <property type="entry name" value="sensory_box"/>
    <property type="match status" value="2"/>
</dbReference>
<dbReference type="PROSITE" id="PS50113">
    <property type="entry name" value="PAC"/>
    <property type="match status" value="2"/>
</dbReference>
<keyword evidence="13" id="KW-0067">ATP-binding</keyword>
<keyword evidence="12" id="KW-0418">Kinase</keyword>
<keyword evidence="6" id="KW-0716">Sensory transduction</keyword>
<dbReference type="Gene3D" id="3.30.565.10">
    <property type="entry name" value="Histidine kinase-like ATPase, C-terminal domain"/>
    <property type="match status" value="1"/>
</dbReference>
<keyword evidence="10" id="KW-0677">Repeat</keyword>
<keyword evidence="20" id="KW-1185">Reference proteome</keyword>
<evidence type="ECO:0000256" key="8">
    <source>
        <dbReference type="ARBA" id="ARBA00022643"/>
    </source>
</evidence>
<evidence type="ECO:0000256" key="2">
    <source>
        <dbReference type="ARBA" id="ARBA00012438"/>
    </source>
</evidence>
<dbReference type="Pfam" id="PF00989">
    <property type="entry name" value="PAS"/>
    <property type="match status" value="1"/>
</dbReference>
<dbReference type="SMART" id="SM00091">
    <property type="entry name" value="PAS"/>
    <property type="match status" value="2"/>
</dbReference>
<dbReference type="GO" id="GO:0004673">
    <property type="term" value="F:protein histidine kinase activity"/>
    <property type="evidence" value="ECO:0007669"/>
    <property type="project" value="UniProtKB-EC"/>
</dbReference>
<dbReference type="GO" id="GO:0006355">
    <property type="term" value="P:regulation of DNA-templated transcription"/>
    <property type="evidence" value="ECO:0007669"/>
    <property type="project" value="InterPro"/>
</dbReference>
<dbReference type="InterPro" id="IPR036890">
    <property type="entry name" value="HATPase_C_sf"/>
</dbReference>
<evidence type="ECO:0000256" key="16">
    <source>
        <dbReference type="ARBA" id="ARBA00023170"/>
    </source>
</evidence>
<comment type="catalytic activity">
    <reaction evidence="1">
        <text>ATP + protein L-histidine = ADP + protein N-phospho-L-histidine.</text>
        <dbReference type="EC" id="2.7.13.3"/>
    </reaction>
</comment>
<organism evidence="19 20">
    <name type="scientific">Aureimonas endophytica</name>
    <dbReference type="NCBI Taxonomy" id="2027858"/>
    <lineage>
        <taxon>Bacteria</taxon>
        <taxon>Pseudomonadati</taxon>
        <taxon>Pseudomonadota</taxon>
        <taxon>Alphaproteobacteria</taxon>
        <taxon>Hyphomicrobiales</taxon>
        <taxon>Aurantimonadaceae</taxon>
        <taxon>Aureimonas</taxon>
    </lineage>
</organism>
<keyword evidence="11" id="KW-0547">Nucleotide-binding</keyword>
<dbReference type="InterPro" id="IPR000700">
    <property type="entry name" value="PAS-assoc_C"/>
</dbReference>
<keyword evidence="14" id="KW-0157">Chromophore</keyword>
<dbReference type="PANTHER" id="PTHR41523">
    <property type="entry name" value="TWO-COMPONENT SYSTEM SENSOR PROTEIN"/>
    <property type="match status" value="1"/>
</dbReference>
<dbReference type="SUPFAM" id="SSF55781">
    <property type="entry name" value="GAF domain-like"/>
    <property type="match status" value="3"/>
</dbReference>
<evidence type="ECO:0000313" key="20">
    <source>
        <dbReference type="Proteomes" id="UP000644699"/>
    </source>
</evidence>
<dbReference type="InterPro" id="IPR011102">
    <property type="entry name" value="Sig_transdc_His_kinase_HWE"/>
</dbReference>
<keyword evidence="15" id="KW-0843">Virulence</keyword>
<reference evidence="19" key="2">
    <citation type="submission" date="2020-09" db="EMBL/GenBank/DDBJ databases">
        <authorList>
            <person name="Sun Q."/>
            <person name="Zhou Y."/>
        </authorList>
    </citation>
    <scope>NUCLEOTIDE SEQUENCE</scope>
    <source>
        <strain evidence="19">CGMCC 1.15367</strain>
    </source>
</reference>
<dbReference type="EMBL" id="BMIQ01000007">
    <property type="protein sequence ID" value="GGE16349.1"/>
    <property type="molecule type" value="Genomic_DNA"/>
</dbReference>
<accession>A0A916ZWU6</accession>
<dbReference type="SMART" id="SM00911">
    <property type="entry name" value="HWE_HK"/>
    <property type="match status" value="1"/>
</dbReference>
<dbReference type="InterPro" id="IPR035965">
    <property type="entry name" value="PAS-like_dom_sf"/>
</dbReference>
<dbReference type="InterPro" id="IPR013767">
    <property type="entry name" value="PAS_fold"/>
</dbReference>
<keyword evidence="7" id="KW-0285">Flavoprotein</keyword>
<evidence type="ECO:0000313" key="19">
    <source>
        <dbReference type="EMBL" id="GGE16349.1"/>
    </source>
</evidence>
<evidence type="ECO:0000256" key="11">
    <source>
        <dbReference type="ARBA" id="ARBA00022741"/>
    </source>
</evidence>
<evidence type="ECO:0000256" key="1">
    <source>
        <dbReference type="ARBA" id="ARBA00000085"/>
    </source>
</evidence>
<name>A0A916ZWU6_9HYPH</name>
<dbReference type="InterPro" id="IPR029016">
    <property type="entry name" value="GAF-like_dom_sf"/>
</dbReference>
<dbReference type="SMART" id="SM00086">
    <property type="entry name" value="PAC"/>
    <property type="match status" value="2"/>
</dbReference>
<evidence type="ECO:0000256" key="10">
    <source>
        <dbReference type="ARBA" id="ARBA00022737"/>
    </source>
</evidence>
<evidence type="ECO:0000256" key="14">
    <source>
        <dbReference type="ARBA" id="ARBA00022991"/>
    </source>
</evidence>
<proteinExistence type="predicted"/>
<dbReference type="Proteomes" id="UP000644699">
    <property type="component" value="Unassembled WGS sequence"/>
</dbReference>
<keyword evidence="5" id="KW-0597">Phosphoprotein</keyword>
<dbReference type="CDD" id="cd00130">
    <property type="entry name" value="PAS"/>
    <property type="match status" value="2"/>
</dbReference>
<feature type="domain" description="PAC" evidence="18">
    <location>
        <begin position="422"/>
        <end position="474"/>
    </location>
</feature>
<dbReference type="Gene3D" id="3.30.450.20">
    <property type="entry name" value="PAS domain"/>
    <property type="match status" value="3"/>
</dbReference>
<dbReference type="PROSITE" id="PS50112">
    <property type="entry name" value="PAS"/>
    <property type="match status" value="1"/>
</dbReference>
<keyword evidence="16" id="KW-0675">Receptor</keyword>
<dbReference type="Pfam" id="PF07536">
    <property type="entry name" value="HWE_HK"/>
    <property type="match status" value="1"/>
</dbReference>
<dbReference type="InterPro" id="IPR013655">
    <property type="entry name" value="PAS_fold_3"/>
</dbReference>
<dbReference type="Pfam" id="PF13188">
    <property type="entry name" value="PAS_8"/>
    <property type="match status" value="1"/>
</dbReference>
<evidence type="ECO:0000256" key="7">
    <source>
        <dbReference type="ARBA" id="ARBA00022630"/>
    </source>
</evidence>
<keyword evidence="9" id="KW-0808">Transferase</keyword>
<keyword evidence="4" id="KW-0600">Photoreceptor protein</keyword>
<dbReference type="GO" id="GO:0005524">
    <property type="term" value="F:ATP binding"/>
    <property type="evidence" value="ECO:0007669"/>
    <property type="project" value="UniProtKB-KW"/>
</dbReference>
<evidence type="ECO:0000256" key="5">
    <source>
        <dbReference type="ARBA" id="ARBA00022553"/>
    </source>
</evidence>
<reference evidence="19" key="1">
    <citation type="journal article" date="2014" name="Int. J. Syst. Evol. Microbiol.">
        <title>Complete genome sequence of Corynebacterium casei LMG S-19264T (=DSM 44701T), isolated from a smear-ripened cheese.</title>
        <authorList>
            <consortium name="US DOE Joint Genome Institute (JGI-PGF)"/>
            <person name="Walter F."/>
            <person name="Albersmeier A."/>
            <person name="Kalinowski J."/>
            <person name="Ruckert C."/>
        </authorList>
    </citation>
    <scope>NUCLEOTIDE SEQUENCE</scope>
    <source>
        <strain evidence="19">CGMCC 1.15367</strain>
    </source>
</reference>